<dbReference type="EMBL" id="CAMXCT030006788">
    <property type="protein sequence ID" value="CAL4807374.1"/>
    <property type="molecule type" value="Genomic_DNA"/>
</dbReference>
<evidence type="ECO:0000313" key="2">
    <source>
        <dbReference type="EMBL" id="CAI4020062.1"/>
    </source>
</evidence>
<dbReference type="OrthoDB" id="429505at2759"/>
<dbReference type="AlphaFoldDB" id="A0A9P1M4P0"/>
<keyword evidence="4" id="KW-1185">Reference proteome</keyword>
<reference evidence="2" key="1">
    <citation type="submission" date="2022-10" db="EMBL/GenBank/DDBJ databases">
        <authorList>
            <person name="Chen Y."/>
            <person name="Dougan E. K."/>
            <person name="Chan C."/>
            <person name="Rhodes N."/>
            <person name="Thang M."/>
        </authorList>
    </citation>
    <scope>NUCLEOTIDE SEQUENCE</scope>
</reference>
<name>A0A9P1M4P0_9DINO</name>
<organism evidence="2">
    <name type="scientific">Cladocopium goreaui</name>
    <dbReference type="NCBI Taxonomy" id="2562237"/>
    <lineage>
        <taxon>Eukaryota</taxon>
        <taxon>Sar</taxon>
        <taxon>Alveolata</taxon>
        <taxon>Dinophyceae</taxon>
        <taxon>Suessiales</taxon>
        <taxon>Symbiodiniaceae</taxon>
        <taxon>Cladocopium</taxon>
    </lineage>
</organism>
<evidence type="ECO:0000256" key="1">
    <source>
        <dbReference type="SAM" id="MobiDB-lite"/>
    </source>
</evidence>
<proteinExistence type="predicted"/>
<dbReference type="Proteomes" id="UP001152797">
    <property type="component" value="Unassembled WGS sequence"/>
</dbReference>
<feature type="compositionally biased region" description="Gly residues" evidence="1">
    <location>
        <begin position="165"/>
        <end position="174"/>
    </location>
</feature>
<feature type="region of interest" description="Disordered" evidence="1">
    <location>
        <begin position="77"/>
        <end position="111"/>
    </location>
</feature>
<dbReference type="EMBL" id="CAMXCT010006788">
    <property type="protein sequence ID" value="CAI4020062.1"/>
    <property type="molecule type" value="Genomic_DNA"/>
</dbReference>
<evidence type="ECO:0000313" key="4">
    <source>
        <dbReference type="Proteomes" id="UP001152797"/>
    </source>
</evidence>
<feature type="region of interest" description="Disordered" evidence="1">
    <location>
        <begin position="139"/>
        <end position="174"/>
    </location>
</feature>
<feature type="compositionally biased region" description="Basic and acidic residues" evidence="1">
    <location>
        <begin position="77"/>
        <end position="94"/>
    </location>
</feature>
<protein>
    <submittedName>
        <fullName evidence="2">Uncharacterized protein</fullName>
    </submittedName>
</protein>
<gene>
    <name evidence="2" type="ORF">C1SCF055_LOCUS44511</name>
</gene>
<sequence>MASFGLVANDPGKEESEWHETYRDFVKNMYRTSYNDMARNQEVHVKSDMPSGFGGHVPSVRHDILFRNTAFDRAQEALRTDPNRDARPSFEDHIAGIPTTPLPRGARKPPSYGVVPHDGTTTMLKPPWGVITTRNFPLSHRCPPPTMAEGTSRLSTERFNRTTPGGFGNFGTPR</sequence>
<reference evidence="3 4" key="2">
    <citation type="submission" date="2024-05" db="EMBL/GenBank/DDBJ databases">
        <authorList>
            <person name="Chen Y."/>
            <person name="Shah S."/>
            <person name="Dougan E. K."/>
            <person name="Thang M."/>
            <person name="Chan C."/>
        </authorList>
    </citation>
    <scope>NUCLEOTIDE SEQUENCE [LARGE SCALE GENOMIC DNA]</scope>
</reference>
<accession>A0A9P1M4P0</accession>
<comment type="caution">
    <text evidence="2">The sequence shown here is derived from an EMBL/GenBank/DDBJ whole genome shotgun (WGS) entry which is preliminary data.</text>
</comment>
<dbReference type="EMBL" id="CAMXCT020006788">
    <property type="protein sequence ID" value="CAL1173437.1"/>
    <property type="molecule type" value="Genomic_DNA"/>
</dbReference>
<evidence type="ECO:0000313" key="3">
    <source>
        <dbReference type="EMBL" id="CAL4807374.1"/>
    </source>
</evidence>